<feature type="transmembrane region" description="Helical" evidence="6">
    <location>
        <begin position="263"/>
        <end position="282"/>
    </location>
</feature>
<feature type="transmembrane region" description="Helical" evidence="6">
    <location>
        <begin position="12"/>
        <end position="37"/>
    </location>
</feature>
<feature type="transmembrane region" description="Helical" evidence="6">
    <location>
        <begin position="423"/>
        <end position="442"/>
    </location>
</feature>
<feature type="transmembrane region" description="Helical" evidence="6">
    <location>
        <begin position="109"/>
        <end position="126"/>
    </location>
</feature>
<keyword evidence="4 6" id="KW-1133">Transmembrane helix</keyword>
<dbReference type="InterPro" id="IPR011701">
    <property type="entry name" value="MFS"/>
</dbReference>
<dbReference type="PRINTS" id="PR01036">
    <property type="entry name" value="TCRTETB"/>
</dbReference>
<sequence length="468" mass="48178">MSESKSIFSPRYIALTIGIILAVMAVGFEGLAVTTVAPAIAGDLNGIDLYGWIFSAYLLAQIVGTLVVGRLIDRSGPAWPFTVALIVFAAGLIIAALADNMIVLIGSRALQGLGAGAMMTCVYTAISLSYPDELRTKILGAFGTAYVLPSMIGPYVAGVIAQQLSWRFVFWGVLPFLVLAALLSLPVFRKLKSPGIQKGGAGATLFAILLAIGTGLFLSGLGMLPKPMGILLLAAGLVLMALPLRKLLPTGTLTLRRGLPSILATRGLFFAAYVGTQNFLVLALTEIKGIAPDIAGLIVASAALSWCAATYVQSYWDSKDKGQGRNKRIALGVILIGIGIAILFWVPAVSIPLAVIGQMITGIGMGLAHPTSGAVAFTNAGDEGAGKVSANLQFADSFTPGIVIGISGAIVAISQAAGMSMEAGIIGAMALHVILIVLSLFASMRSRASKSLSTSASQANGASVQDTA</sequence>
<evidence type="ECO:0000256" key="4">
    <source>
        <dbReference type="ARBA" id="ARBA00022989"/>
    </source>
</evidence>
<proteinExistence type="predicted"/>
<dbReference type="PANTHER" id="PTHR23501">
    <property type="entry name" value="MAJOR FACILITATOR SUPERFAMILY"/>
    <property type="match status" value="1"/>
</dbReference>
<evidence type="ECO:0000256" key="3">
    <source>
        <dbReference type="ARBA" id="ARBA00022692"/>
    </source>
</evidence>
<feature type="transmembrane region" description="Helical" evidence="6">
    <location>
        <begin position="168"/>
        <end position="188"/>
    </location>
</feature>
<comment type="subcellular location">
    <subcellularLocation>
        <location evidence="1">Cell membrane</location>
        <topology evidence="1">Multi-pass membrane protein</topology>
    </subcellularLocation>
</comment>
<evidence type="ECO:0000313" key="9">
    <source>
        <dbReference type="Proteomes" id="UP001519287"/>
    </source>
</evidence>
<evidence type="ECO:0000313" key="8">
    <source>
        <dbReference type="EMBL" id="MBP1992141.1"/>
    </source>
</evidence>
<dbReference type="PROSITE" id="PS50850">
    <property type="entry name" value="MFS"/>
    <property type="match status" value="1"/>
</dbReference>
<dbReference type="Pfam" id="PF07690">
    <property type="entry name" value="MFS_1"/>
    <property type="match status" value="1"/>
</dbReference>
<dbReference type="SUPFAM" id="SSF103473">
    <property type="entry name" value="MFS general substrate transporter"/>
    <property type="match status" value="1"/>
</dbReference>
<feature type="transmembrane region" description="Helical" evidence="6">
    <location>
        <begin position="224"/>
        <end position="242"/>
    </location>
</feature>
<reference evidence="8 9" key="1">
    <citation type="submission" date="2021-03" db="EMBL/GenBank/DDBJ databases">
        <title>Genomic Encyclopedia of Type Strains, Phase IV (KMG-IV): sequencing the most valuable type-strain genomes for metagenomic binning, comparative biology and taxonomic classification.</title>
        <authorList>
            <person name="Goeker M."/>
        </authorList>
    </citation>
    <scope>NUCLEOTIDE SEQUENCE [LARGE SCALE GENOMIC DNA]</scope>
    <source>
        <strain evidence="8 9">DSM 26048</strain>
    </source>
</reference>
<keyword evidence="2" id="KW-0813">Transport</keyword>
<evidence type="ECO:0000256" key="6">
    <source>
        <dbReference type="SAM" id="Phobius"/>
    </source>
</evidence>
<dbReference type="InterPro" id="IPR020846">
    <property type="entry name" value="MFS_dom"/>
</dbReference>
<keyword evidence="9" id="KW-1185">Reference proteome</keyword>
<gene>
    <name evidence="8" type="ORF">J2Z66_003749</name>
</gene>
<feature type="transmembrane region" description="Helical" evidence="6">
    <location>
        <begin position="138"/>
        <end position="156"/>
    </location>
</feature>
<accession>A0ABS4IZ62</accession>
<dbReference type="RefSeq" id="WP_245375644.1">
    <property type="nucleotide sequence ID" value="NZ_JAGGLB010000012.1"/>
</dbReference>
<evidence type="ECO:0000256" key="5">
    <source>
        <dbReference type="ARBA" id="ARBA00023136"/>
    </source>
</evidence>
<dbReference type="InterPro" id="IPR036259">
    <property type="entry name" value="MFS_trans_sf"/>
</dbReference>
<comment type="caution">
    <text evidence="8">The sequence shown here is derived from an EMBL/GenBank/DDBJ whole genome shotgun (WGS) entry which is preliminary data.</text>
</comment>
<evidence type="ECO:0000259" key="7">
    <source>
        <dbReference type="PROSITE" id="PS50850"/>
    </source>
</evidence>
<dbReference type="Gene3D" id="1.20.1250.20">
    <property type="entry name" value="MFS general substrate transporter like domains"/>
    <property type="match status" value="1"/>
</dbReference>
<feature type="transmembrane region" description="Helical" evidence="6">
    <location>
        <begin position="79"/>
        <end position="97"/>
    </location>
</feature>
<feature type="transmembrane region" description="Helical" evidence="6">
    <location>
        <begin position="294"/>
        <end position="316"/>
    </location>
</feature>
<name>A0ABS4IZ62_9BACL</name>
<organism evidence="8 9">
    <name type="scientific">Paenibacillus eucommiae</name>
    <dbReference type="NCBI Taxonomy" id="1355755"/>
    <lineage>
        <taxon>Bacteria</taxon>
        <taxon>Bacillati</taxon>
        <taxon>Bacillota</taxon>
        <taxon>Bacilli</taxon>
        <taxon>Bacillales</taxon>
        <taxon>Paenibacillaceae</taxon>
        <taxon>Paenibacillus</taxon>
    </lineage>
</organism>
<dbReference type="Proteomes" id="UP001519287">
    <property type="component" value="Unassembled WGS sequence"/>
</dbReference>
<dbReference type="EMBL" id="JAGGLB010000012">
    <property type="protein sequence ID" value="MBP1992141.1"/>
    <property type="molecule type" value="Genomic_DNA"/>
</dbReference>
<feature type="domain" description="Major facilitator superfamily (MFS) profile" evidence="7">
    <location>
        <begin position="15"/>
        <end position="447"/>
    </location>
</feature>
<protein>
    <submittedName>
        <fullName evidence="8">MFS family permease</fullName>
    </submittedName>
</protein>
<feature type="transmembrane region" description="Helical" evidence="6">
    <location>
        <begin position="398"/>
        <end position="417"/>
    </location>
</feature>
<feature type="transmembrane region" description="Helical" evidence="6">
    <location>
        <begin position="49"/>
        <end position="72"/>
    </location>
</feature>
<evidence type="ECO:0000256" key="1">
    <source>
        <dbReference type="ARBA" id="ARBA00004651"/>
    </source>
</evidence>
<dbReference type="PANTHER" id="PTHR23501:SF154">
    <property type="entry name" value="MULTIDRUG-EFFLUX TRANSPORTER RV1634-RELATED"/>
    <property type="match status" value="1"/>
</dbReference>
<keyword evidence="3 6" id="KW-0812">Transmembrane</keyword>
<feature type="transmembrane region" description="Helical" evidence="6">
    <location>
        <begin position="353"/>
        <end position="377"/>
    </location>
</feature>
<feature type="transmembrane region" description="Helical" evidence="6">
    <location>
        <begin position="200"/>
        <end position="218"/>
    </location>
</feature>
<feature type="transmembrane region" description="Helical" evidence="6">
    <location>
        <begin position="328"/>
        <end position="347"/>
    </location>
</feature>
<keyword evidence="5 6" id="KW-0472">Membrane</keyword>
<evidence type="ECO:0000256" key="2">
    <source>
        <dbReference type="ARBA" id="ARBA00022448"/>
    </source>
</evidence>